<evidence type="ECO:0000259" key="6">
    <source>
        <dbReference type="PROSITE" id="PS51635"/>
    </source>
</evidence>
<feature type="active site" description="Proton acceptor" evidence="4">
    <location>
        <position position="196"/>
    </location>
</feature>
<dbReference type="PANTHER" id="PTHR14226:SF57">
    <property type="entry name" value="BLR7027 PROTEIN"/>
    <property type="match status" value="1"/>
</dbReference>
<evidence type="ECO:0000256" key="5">
    <source>
        <dbReference type="SAM" id="MobiDB-lite"/>
    </source>
</evidence>
<name>A0ABS8PHD2_9PSEU</name>
<dbReference type="InterPro" id="IPR050301">
    <property type="entry name" value="NTE"/>
</dbReference>
<dbReference type="PROSITE" id="PS51635">
    <property type="entry name" value="PNPLA"/>
    <property type="match status" value="1"/>
</dbReference>
<organism evidence="7 8">
    <name type="scientific">Actinomycetospora endophytica</name>
    <dbReference type="NCBI Taxonomy" id="2291215"/>
    <lineage>
        <taxon>Bacteria</taxon>
        <taxon>Bacillati</taxon>
        <taxon>Actinomycetota</taxon>
        <taxon>Actinomycetes</taxon>
        <taxon>Pseudonocardiales</taxon>
        <taxon>Pseudonocardiaceae</taxon>
        <taxon>Actinomycetospora</taxon>
    </lineage>
</organism>
<proteinExistence type="predicted"/>
<feature type="short sequence motif" description="GXSXG" evidence="4">
    <location>
        <begin position="43"/>
        <end position="47"/>
    </location>
</feature>
<keyword evidence="2 4" id="KW-0442">Lipid degradation</keyword>
<keyword evidence="8" id="KW-1185">Reference proteome</keyword>
<feature type="domain" description="PNPLA" evidence="6">
    <location>
        <begin position="8"/>
        <end position="209"/>
    </location>
</feature>
<comment type="caution">
    <text evidence="7">The sequence shown here is derived from an EMBL/GenBank/DDBJ whole genome shotgun (WGS) entry which is preliminary data.</text>
</comment>
<gene>
    <name evidence="7" type="ORF">LQ327_26340</name>
</gene>
<evidence type="ECO:0000313" key="7">
    <source>
        <dbReference type="EMBL" id="MCD2196895.1"/>
    </source>
</evidence>
<evidence type="ECO:0000256" key="2">
    <source>
        <dbReference type="ARBA" id="ARBA00022963"/>
    </source>
</evidence>
<sequence length="301" mass="30080">MAHDVALVLGGGGAAGNAWEIGILAGLADAGVDLIGAADLVVGTSAGATAAAQVCSGVPIAELLADILAGPGRPAGQPGERPPSLPMATVFERMRAIGAAATSAADLHRAMGAFGLESDAVLGPGADQRRATVAARLPRPEWPDRKVIVVALDAHTGEMVALDRDSGVDLVDAVTASCALPGLAPTVAVNGTRYIDGGVRSTENADLASGHATVVVLSPLGGRGGTPTERDFEGLRRPPEADLSAQVEALRGEGSHVEVITPDAGSRAASGRNQMDPASRGPAAHAGFAQGRQEASRVTLG</sequence>
<dbReference type="InterPro" id="IPR002641">
    <property type="entry name" value="PNPLA_dom"/>
</dbReference>
<dbReference type="Pfam" id="PF01734">
    <property type="entry name" value="Patatin"/>
    <property type="match status" value="1"/>
</dbReference>
<dbReference type="EMBL" id="JAJNDB010000007">
    <property type="protein sequence ID" value="MCD2196895.1"/>
    <property type="molecule type" value="Genomic_DNA"/>
</dbReference>
<evidence type="ECO:0000256" key="4">
    <source>
        <dbReference type="PROSITE-ProRule" id="PRU01161"/>
    </source>
</evidence>
<keyword evidence="3 4" id="KW-0443">Lipid metabolism</keyword>
<protein>
    <submittedName>
        <fullName evidence="7">Patatin-like phospholipase family protein</fullName>
    </submittedName>
</protein>
<evidence type="ECO:0000256" key="1">
    <source>
        <dbReference type="ARBA" id="ARBA00022801"/>
    </source>
</evidence>
<evidence type="ECO:0000313" key="8">
    <source>
        <dbReference type="Proteomes" id="UP001199469"/>
    </source>
</evidence>
<dbReference type="InterPro" id="IPR016035">
    <property type="entry name" value="Acyl_Trfase/lysoPLipase"/>
</dbReference>
<reference evidence="7 8" key="1">
    <citation type="submission" date="2021-11" db="EMBL/GenBank/DDBJ databases">
        <title>Draft genome sequence of Actinomycetospora sp. SF1 isolated from the rhizosphere soil.</title>
        <authorList>
            <person name="Duangmal K."/>
            <person name="Chantavorakit T."/>
        </authorList>
    </citation>
    <scope>NUCLEOTIDE SEQUENCE [LARGE SCALE GENOMIC DNA]</scope>
    <source>
        <strain evidence="7 8">TBRC 5722</strain>
    </source>
</reference>
<feature type="active site" description="Nucleophile" evidence="4">
    <location>
        <position position="45"/>
    </location>
</feature>
<dbReference type="RefSeq" id="WP_230738790.1">
    <property type="nucleotide sequence ID" value="NZ_JAJNDB010000007.1"/>
</dbReference>
<dbReference type="Proteomes" id="UP001199469">
    <property type="component" value="Unassembled WGS sequence"/>
</dbReference>
<dbReference type="Gene3D" id="3.40.1090.10">
    <property type="entry name" value="Cytosolic phospholipase A2 catalytic domain"/>
    <property type="match status" value="2"/>
</dbReference>
<keyword evidence="1 4" id="KW-0378">Hydrolase</keyword>
<comment type="caution">
    <text evidence="4">Lacks conserved residue(s) required for the propagation of feature annotation.</text>
</comment>
<feature type="region of interest" description="Disordered" evidence="5">
    <location>
        <begin position="261"/>
        <end position="301"/>
    </location>
</feature>
<dbReference type="SUPFAM" id="SSF52151">
    <property type="entry name" value="FabD/lysophospholipase-like"/>
    <property type="match status" value="1"/>
</dbReference>
<evidence type="ECO:0000256" key="3">
    <source>
        <dbReference type="ARBA" id="ARBA00023098"/>
    </source>
</evidence>
<feature type="short sequence motif" description="DGA/G" evidence="4">
    <location>
        <begin position="196"/>
        <end position="198"/>
    </location>
</feature>
<accession>A0ABS8PHD2</accession>
<dbReference type="PANTHER" id="PTHR14226">
    <property type="entry name" value="NEUROPATHY TARGET ESTERASE/SWISS CHEESE D.MELANOGASTER"/>
    <property type="match status" value="1"/>
</dbReference>